<organism evidence="4 5">
    <name type="scientific">Symbiochloris irregularis</name>
    <dbReference type="NCBI Taxonomy" id="706552"/>
    <lineage>
        <taxon>Eukaryota</taxon>
        <taxon>Viridiplantae</taxon>
        <taxon>Chlorophyta</taxon>
        <taxon>core chlorophytes</taxon>
        <taxon>Trebouxiophyceae</taxon>
        <taxon>Trebouxiales</taxon>
        <taxon>Trebouxiaceae</taxon>
        <taxon>Symbiochloris</taxon>
    </lineage>
</organism>
<dbReference type="PANTHER" id="PTHR11545">
    <property type="entry name" value="RIBOSOMAL PROTEIN L13"/>
    <property type="match status" value="1"/>
</dbReference>
<dbReference type="Pfam" id="PF00572">
    <property type="entry name" value="Ribosomal_L13"/>
    <property type="match status" value="1"/>
</dbReference>
<dbReference type="GO" id="GO:0003735">
    <property type="term" value="F:structural constituent of ribosome"/>
    <property type="evidence" value="ECO:0007669"/>
    <property type="project" value="InterPro"/>
</dbReference>
<comment type="similarity">
    <text evidence="1">Belongs to the universal ribosomal protein uL13 family.</text>
</comment>
<dbReference type="NCBIfam" id="TIGR01066">
    <property type="entry name" value="rplM_bact"/>
    <property type="match status" value="1"/>
</dbReference>
<keyword evidence="3" id="KW-0687">Ribonucleoprotein</keyword>
<keyword evidence="5" id="KW-1185">Reference proteome</keyword>
<dbReference type="InterPro" id="IPR005823">
    <property type="entry name" value="Ribosomal_uL13_bac-type"/>
</dbReference>
<dbReference type="CDD" id="cd00392">
    <property type="entry name" value="Ribosomal_L13"/>
    <property type="match status" value="1"/>
</dbReference>
<evidence type="ECO:0000256" key="2">
    <source>
        <dbReference type="ARBA" id="ARBA00022980"/>
    </source>
</evidence>
<reference evidence="4 5" key="1">
    <citation type="journal article" date="2024" name="Nat. Commun.">
        <title>Phylogenomics reveals the evolutionary origins of lichenization in chlorophyte algae.</title>
        <authorList>
            <person name="Puginier C."/>
            <person name="Libourel C."/>
            <person name="Otte J."/>
            <person name="Skaloud P."/>
            <person name="Haon M."/>
            <person name="Grisel S."/>
            <person name="Petersen M."/>
            <person name="Berrin J.G."/>
            <person name="Delaux P.M."/>
            <person name="Dal Grande F."/>
            <person name="Keller J."/>
        </authorList>
    </citation>
    <scope>NUCLEOTIDE SEQUENCE [LARGE SCALE GENOMIC DNA]</scope>
    <source>
        <strain evidence="4 5">SAG 2036</strain>
    </source>
</reference>
<dbReference type="SUPFAM" id="SSF52161">
    <property type="entry name" value="Ribosomal protein L13"/>
    <property type="match status" value="1"/>
</dbReference>
<comment type="caution">
    <text evidence="4">The sequence shown here is derived from an EMBL/GenBank/DDBJ whole genome shotgun (WGS) entry which is preliminary data.</text>
</comment>
<proteinExistence type="inferred from homology"/>
<evidence type="ECO:0000256" key="3">
    <source>
        <dbReference type="ARBA" id="ARBA00023274"/>
    </source>
</evidence>
<accession>A0AAW1P0I3</accession>
<evidence type="ECO:0008006" key="6">
    <source>
        <dbReference type="Google" id="ProtNLM"/>
    </source>
</evidence>
<dbReference type="PANTHER" id="PTHR11545:SF2">
    <property type="entry name" value="LARGE RIBOSOMAL SUBUNIT PROTEIN UL13M"/>
    <property type="match status" value="1"/>
</dbReference>
<protein>
    <recommendedName>
        <fullName evidence="6">50S ribosomal protein L13</fullName>
    </recommendedName>
</protein>
<dbReference type="GO" id="GO:0003729">
    <property type="term" value="F:mRNA binding"/>
    <property type="evidence" value="ECO:0007669"/>
    <property type="project" value="TreeGrafter"/>
</dbReference>
<dbReference type="HAMAP" id="MF_01366">
    <property type="entry name" value="Ribosomal_uL13"/>
    <property type="match status" value="1"/>
</dbReference>
<evidence type="ECO:0000256" key="1">
    <source>
        <dbReference type="ARBA" id="ARBA00006227"/>
    </source>
</evidence>
<sequence length="203" mass="23182">MSRYPVPQLRSVDLSGLRFRFVDANEQVVGRLASQLARILQGKDKPIYSPEKDLGDVVVVVNGRNVQFTGKKWEQKLYRWHTGYVGGLKERQAKFQHTQEPESILWKAVNGMLPKNKLRQARMRKLCIYPDAEHPFDQDTLVPWTPPERRLRIKEAAFKVPEGFQPLNPAAYTRRFGHLLSNEALVKACTPAADSMLPRSASS</sequence>
<dbReference type="Gene3D" id="3.90.1180.10">
    <property type="entry name" value="Ribosomal protein L13"/>
    <property type="match status" value="1"/>
</dbReference>
<dbReference type="GO" id="GO:0017148">
    <property type="term" value="P:negative regulation of translation"/>
    <property type="evidence" value="ECO:0007669"/>
    <property type="project" value="TreeGrafter"/>
</dbReference>
<dbReference type="InterPro" id="IPR036899">
    <property type="entry name" value="Ribosomal_uL13_sf"/>
</dbReference>
<dbReference type="GO" id="GO:0006412">
    <property type="term" value="P:translation"/>
    <property type="evidence" value="ECO:0007669"/>
    <property type="project" value="InterPro"/>
</dbReference>
<evidence type="ECO:0000313" key="5">
    <source>
        <dbReference type="Proteomes" id="UP001465755"/>
    </source>
</evidence>
<dbReference type="Proteomes" id="UP001465755">
    <property type="component" value="Unassembled WGS sequence"/>
</dbReference>
<dbReference type="InterPro" id="IPR005822">
    <property type="entry name" value="Ribosomal_uL13"/>
</dbReference>
<keyword evidence="2" id="KW-0689">Ribosomal protein</keyword>
<name>A0AAW1P0I3_9CHLO</name>
<dbReference type="EMBL" id="JALJOQ010000074">
    <property type="protein sequence ID" value="KAK9801927.1"/>
    <property type="molecule type" value="Genomic_DNA"/>
</dbReference>
<dbReference type="AlphaFoldDB" id="A0AAW1P0I3"/>
<dbReference type="GO" id="GO:0005762">
    <property type="term" value="C:mitochondrial large ribosomal subunit"/>
    <property type="evidence" value="ECO:0007669"/>
    <property type="project" value="TreeGrafter"/>
</dbReference>
<evidence type="ECO:0000313" key="4">
    <source>
        <dbReference type="EMBL" id="KAK9801927.1"/>
    </source>
</evidence>
<gene>
    <name evidence="4" type="ORF">WJX73_005542</name>
</gene>